<dbReference type="InterPro" id="IPR000847">
    <property type="entry name" value="LysR_HTH_N"/>
</dbReference>
<organism evidence="6 7">
    <name type="scientific">Phenylobacterium soli</name>
    <dbReference type="NCBI Taxonomy" id="2170551"/>
    <lineage>
        <taxon>Bacteria</taxon>
        <taxon>Pseudomonadati</taxon>
        <taxon>Pseudomonadota</taxon>
        <taxon>Alphaproteobacteria</taxon>
        <taxon>Caulobacterales</taxon>
        <taxon>Caulobacteraceae</taxon>
        <taxon>Phenylobacterium</taxon>
    </lineage>
</organism>
<dbReference type="InterPro" id="IPR058163">
    <property type="entry name" value="LysR-type_TF_proteobact-type"/>
</dbReference>
<dbReference type="PANTHER" id="PTHR30537">
    <property type="entry name" value="HTH-TYPE TRANSCRIPTIONAL REGULATOR"/>
    <property type="match status" value="1"/>
</dbReference>
<dbReference type="GO" id="GO:0043565">
    <property type="term" value="F:sequence-specific DNA binding"/>
    <property type="evidence" value="ECO:0007669"/>
    <property type="project" value="TreeGrafter"/>
</dbReference>
<dbReference type="Pfam" id="PF03466">
    <property type="entry name" value="LysR_substrate"/>
    <property type="match status" value="1"/>
</dbReference>
<dbReference type="AlphaFoldDB" id="A0A328ARH8"/>
<accession>A0A328ARH8</accession>
<dbReference type="EMBL" id="QFYQ01000001">
    <property type="protein sequence ID" value="RAK55548.1"/>
    <property type="molecule type" value="Genomic_DNA"/>
</dbReference>
<dbReference type="OrthoDB" id="7216893at2"/>
<evidence type="ECO:0000256" key="4">
    <source>
        <dbReference type="ARBA" id="ARBA00023163"/>
    </source>
</evidence>
<evidence type="ECO:0000313" key="6">
    <source>
        <dbReference type="EMBL" id="RAK55548.1"/>
    </source>
</evidence>
<dbReference type="Pfam" id="PF00126">
    <property type="entry name" value="HTH_1"/>
    <property type="match status" value="1"/>
</dbReference>
<proteinExistence type="inferred from homology"/>
<gene>
    <name evidence="6" type="ORF">DJ017_14030</name>
</gene>
<feature type="domain" description="HTH lysR-type" evidence="5">
    <location>
        <begin position="74"/>
        <end position="131"/>
    </location>
</feature>
<dbReference type="SUPFAM" id="SSF46785">
    <property type="entry name" value="Winged helix' DNA-binding domain"/>
    <property type="match status" value="1"/>
</dbReference>
<evidence type="ECO:0000259" key="5">
    <source>
        <dbReference type="PROSITE" id="PS50931"/>
    </source>
</evidence>
<evidence type="ECO:0000313" key="7">
    <source>
        <dbReference type="Proteomes" id="UP000249254"/>
    </source>
</evidence>
<dbReference type="GO" id="GO:0006351">
    <property type="term" value="P:DNA-templated transcription"/>
    <property type="evidence" value="ECO:0007669"/>
    <property type="project" value="TreeGrafter"/>
</dbReference>
<dbReference type="Gene3D" id="3.40.190.290">
    <property type="match status" value="1"/>
</dbReference>
<evidence type="ECO:0000256" key="1">
    <source>
        <dbReference type="ARBA" id="ARBA00009437"/>
    </source>
</evidence>
<keyword evidence="2" id="KW-0805">Transcription regulation</keyword>
<name>A0A328ARH8_9CAUL</name>
<dbReference type="Proteomes" id="UP000249254">
    <property type="component" value="Unassembled WGS sequence"/>
</dbReference>
<comment type="similarity">
    <text evidence="1">Belongs to the LysR transcriptional regulatory family.</text>
</comment>
<keyword evidence="4" id="KW-0804">Transcription</keyword>
<evidence type="ECO:0000256" key="2">
    <source>
        <dbReference type="ARBA" id="ARBA00023015"/>
    </source>
</evidence>
<keyword evidence="7" id="KW-1185">Reference proteome</keyword>
<dbReference type="PANTHER" id="PTHR30537:SF3">
    <property type="entry name" value="TRANSCRIPTIONAL REGULATORY PROTEIN"/>
    <property type="match status" value="1"/>
</dbReference>
<dbReference type="SUPFAM" id="SSF53850">
    <property type="entry name" value="Periplasmic binding protein-like II"/>
    <property type="match status" value="1"/>
</dbReference>
<evidence type="ECO:0000256" key="3">
    <source>
        <dbReference type="ARBA" id="ARBA00023125"/>
    </source>
</evidence>
<dbReference type="GO" id="GO:0003700">
    <property type="term" value="F:DNA-binding transcription factor activity"/>
    <property type="evidence" value="ECO:0007669"/>
    <property type="project" value="InterPro"/>
</dbReference>
<dbReference type="Gene3D" id="1.10.10.10">
    <property type="entry name" value="Winged helix-like DNA-binding domain superfamily/Winged helix DNA-binding domain"/>
    <property type="match status" value="1"/>
</dbReference>
<comment type="caution">
    <text evidence="6">The sequence shown here is derived from an EMBL/GenBank/DDBJ whole genome shotgun (WGS) entry which is preliminary data.</text>
</comment>
<reference evidence="7" key="1">
    <citation type="submission" date="2018-05" db="EMBL/GenBank/DDBJ databases">
        <authorList>
            <person name="Li X."/>
        </authorList>
    </citation>
    <scope>NUCLEOTIDE SEQUENCE [LARGE SCALE GENOMIC DNA]</scope>
    <source>
        <strain evidence="7">LX32</strain>
    </source>
</reference>
<sequence length="378" mass="40771">MPESSFASGSSFSSGSAIRASRATLRTVAASMAMPPSLIRARGLAALALTLQAPHAQDRWLSGTCLLHHTRAVFDWNDLKYFLAVARAGSTLGGASALKLSQTTAARRIAALESALGARLFERNRSGYRLTEVGEELLAHAERVEAEARALQHAIEQRARRLAGTVRVATNEPLANLLIVPTLRQFGERHPDVRVEVLIDDRVVNLARGEADVALRGAYTTGEGDLVGRRLADLPWSVYASADYAARRGVPDGPEAVARHTVIGGVGLVSRMPGPEWLERQTREPVTTRSDSVTNMLTATRAGLGLAALPSVLADSYEDLVVCFRLPADFTAGLWLLTRQALKTDPCVRAFNDFIAQQVSANRALFRPRESGPPPVLP</sequence>
<dbReference type="PROSITE" id="PS50931">
    <property type="entry name" value="HTH_LYSR"/>
    <property type="match status" value="1"/>
</dbReference>
<protein>
    <submittedName>
        <fullName evidence="6">LysR family transcriptional regulator</fullName>
    </submittedName>
</protein>
<dbReference type="InterPro" id="IPR005119">
    <property type="entry name" value="LysR_subst-bd"/>
</dbReference>
<dbReference type="InterPro" id="IPR036388">
    <property type="entry name" value="WH-like_DNA-bd_sf"/>
</dbReference>
<dbReference type="InterPro" id="IPR036390">
    <property type="entry name" value="WH_DNA-bd_sf"/>
</dbReference>
<keyword evidence="3" id="KW-0238">DNA-binding</keyword>